<evidence type="ECO:0000259" key="1">
    <source>
        <dbReference type="Pfam" id="PF03184"/>
    </source>
</evidence>
<sequence>MLTSTLALFSFVTAQRSLIFFSLVWAPYVASNPSSLLLLDEFNSHIQPVFGRQLSDLGTDLNIIPGGYTSVLQPCDVGVDKPIKEAVRAQYDDWAAEKMATIHPDANVLVPKREDIVPWIVRAWDGITEQSIRNTFASIGFGVERIDTEPVDESDREDEIEEVKIALGSKLFLNFT</sequence>
<protein>
    <submittedName>
        <fullName evidence="2">Unnamed protein product</fullName>
    </submittedName>
</protein>
<dbReference type="AlphaFoldDB" id="A0A9W6X5U0"/>
<dbReference type="Proteomes" id="UP001165083">
    <property type="component" value="Unassembled WGS sequence"/>
</dbReference>
<dbReference type="InterPro" id="IPR004875">
    <property type="entry name" value="DDE_SF_endonuclease_dom"/>
</dbReference>
<reference evidence="2" key="1">
    <citation type="submission" date="2023-04" db="EMBL/GenBank/DDBJ databases">
        <title>Phytophthora lilii NBRC 32176.</title>
        <authorList>
            <person name="Ichikawa N."/>
            <person name="Sato H."/>
            <person name="Tonouchi N."/>
        </authorList>
    </citation>
    <scope>NUCLEOTIDE SEQUENCE</scope>
    <source>
        <strain evidence="2">NBRC 32176</strain>
    </source>
</reference>
<gene>
    <name evidence="2" type="ORF">Plil01_001374900</name>
</gene>
<evidence type="ECO:0000313" key="2">
    <source>
        <dbReference type="EMBL" id="GMF32125.1"/>
    </source>
</evidence>
<evidence type="ECO:0000313" key="3">
    <source>
        <dbReference type="Proteomes" id="UP001165083"/>
    </source>
</evidence>
<dbReference type="EMBL" id="BSXW01000957">
    <property type="protein sequence ID" value="GMF32125.1"/>
    <property type="molecule type" value="Genomic_DNA"/>
</dbReference>
<name>A0A9W6X5U0_9STRA</name>
<keyword evidence="3" id="KW-1185">Reference proteome</keyword>
<dbReference type="Pfam" id="PF03184">
    <property type="entry name" value="DDE_1"/>
    <property type="match status" value="1"/>
</dbReference>
<dbReference type="GO" id="GO:0003676">
    <property type="term" value="F:nucleic acid binding"/>
    <property type="evidence" value="ECO:0007669"/>
    <property type="project" value="InterPro"/>
</dbReference>
<proteinExistence type="predicted"/>
<dbReference type="OrthoDB" id="121376at2759"/>
<comment type="caution">
    <text evidence="2">The sequence shown here is derived from an EMBL/GenBank/DDBJ whole genome shotgun (WGS) entry which is preliminary data.</text>
</comment>
<organism evidence="2 3">
    <name type="scientific">Phytophthora lilii</name>
    <dbReference type="NCBI Taxonomy" id="2077276"/>
    <lineage>
        <taxon>Eukaryota</taxon>
        <taxon>Sar</taxon>
        <taxon>Stramenopiles</taxon>
        <taxon>Oomycota</taxon>
        <taxon>Peronosporomycetes</taxon>
        <taxon>Peronosporales</taxon>
        <taxon>Peronosporaceae</taxon>
        <taxon>Phytophthora</taxon>
    </lineage>
</organism>
<feature type="domain" description="DDE-1" evidence="1">
    <location>
        <begin position="20"/>
        <end position="136"/>
    </location>
</feature>
<accession>A0A9W6X5U0</accession>